<dbReference type="PANTHER" id="PTHR34115:SF5">
    <property type="entry name" value="PROTEIN, PUTATIVE-RELATED"/>
    <property type="match status" value="1"/>
</dbReference>
<evidence type="ECO:0000256" key="1">
    <source>
        <dbReference type="SAM" id="Phobius"/>
    </source>
</evidence>
<keyword evidence="3" id="KW-1185">Reference proteome</keyword>
<evidence type="ECO:0000313" key="3">
    <source>
        <dbReference type="Proteomes" id="UP001374584"/>
    </source>
</evidence>
<keyword evidence="1" id="KW-1133">Transmembrane helix</keyword>
<organism evidence="2 3">
    <name type="scientific">Phaseolus coccineus</name>
    <name type="common">Scarlet runner bean</name>
    <name type="synonym">Phaseolus multiflorus</name>
    <dbReference type="NCBI Taxonomy" id="3886"/>
    <lineage>
        <taxon>Eukaryota</taxon>
        <taxon>Viridiplantae</taxon>
        <taxon>Streptophyta</taxon>
        <taxon>Embryophyta</taxon>
        <taxon>Tracheophyta</taxon>
        <taxon>Spermatophyta</taxon>
        <taxon>Magnoliopsida</taxon>
        <taxon>eudicotyledons</taxon>
        <taxon>Gunneridae</taxon>
        <taxon>Pentapetalae</taxon>
        <taxon>rosids</taxon>
        <taxon>fabids</taxon>
        <taxon>Fabales</taxon>
        <taxon>Fabaceae</taxon>
        <taxon>Papilionoideae</taxon>
        <taxon>50 kb inversion clade</taxon>
        <taxon>NPAAA clade</taxon>
        <taxon>indigoferoid/millettioid clade</taxon>
        <taxon>Phaseoleae</taxon>
        <taxon>Phaseolus</taxon>
    </lineage>
</organism>
<dbReference type="Proteomes" id="UP001374584">
    <property type="component" value="Unassembled WGS sequence"/>
</dbReference>
<feature type="transmembrane region" description="Helical" evidence="1">
    <location>
        <begin position="56"/>
        <end position="75"/>
    </location>
</feature>
<reference evidence="2 3" key="1">
    <citation type="submission" date="2024-01" db="EMBL/GenBank/DDBJ databases">
        <title>The genomes of 5 underutilized Papilionoideae crops provide insights into root nodulation and disease resistanc.</title>
        <authorList>
            <person name="Jiang F."/>
        </authorList>
    </citation>
    <scope>NUCLEOTIDE SEQUENCE [LARGE SCALE GENOMIC DNA]</scope>
    <source>
        <strain evidence="2">JINMINGXINNONG_FW02</strain>
        <tissue evidence="2">Leaves</tissue>
    </source>
</reference>
<protein>
    <recommendedName>
        <fullName evidence="4">Transmembrane protein</fullName>
    </recommendedName>
</protein>
<name>A0AAN9NK18_PHACN</name>
<sequence>MNGVVLPQAFILLDFFSPSHRRATFYIHQQTFNLTTPLSVTCNLAHNSFTEQRHKIYAFTLPTLLCFLQVQTSGATTSPFQVHPLTAKASVIGILGYYLAFRACLVLPSYASQLSIVMAAFGSFSLASLVSLLFSDSWWHVKCMFYVLLVVVELHEIVMVRVFLHGKYCLKRSTLLWRSRSWDMNSLQQEGLQLTHMDLIDYNV</sequence>
<dbReference type="InterPro" id="IPR053258">
    <property type="entry name" value="Ca-permeable_cation_channel"/>
</dbReference>
<keyword evidence="1" id="KW-0812">Transmembrane</keyword>
<gene>
    <name evidence="2" type="ORF">VNO80_07582</name>
</gene>
<keyword evidence="1" id="KW-0472">Membrane</keyword>
<dbReference type="AlphaFoldDB" id="A0AAN9NK18"/>
<evidence type="ECO:0008006" key="4">
    <source>
        <dbReference type="Google" id="ProtNLM"/>
    </source>
</evidence>
<dbReference type="PANTHER" id="PTHR34115">
    <property type="entry name" value="PROTEIN, PUTATIVE-RELATED"/>
    <property type="match status" value="1"/>
</dbReference>
<accession>A0AAN9NK18</accession>
<comment type="caution">
    <text evidence="2">The sequence shown here is derived from an EMBL/GenBank/DDBJ whole genome shotgun (WGS) entry which is preliminary data.</text>
</comment>
<proteinExistence type="predicted"/>
<dbReference type="EMBL" id="JAYMYR010000003">
    <property type="protein sequence ID" value="KAK7374156.1"/>
    <property type="molecule type" value="Genomic_DNA"/>
</dbReference>
<feature type="transmembrane region" description="Helical" evidence="1">
    <location>
        <begin position="146"/>
        <end position="164"/>
    </location>
</feature>
<evidence type="ECO:0000313" key="2">
    <source>
        <dbReference type="EMBL" id="KAK7374156.1"/>
    </source>
</evidence>
<feature type="transmembrane region" description="Helical" evidence="1">
    <location>
        <begin position="114"/>
        <end position="134"/>
    </location>
</feature>
<feature type="transmembrane region" description="Helical" evidence="1">
    <location>
        <begin position="87"/>
        <end position="107"/>
    </location>
</feature>